<gene>
    <name evidence="1" type="ORF">CL6EHI_124340</name>
</gene>
<organism evidence="1 2">
    <name type="scientific">Entamoeba histolytica</name>
    <dbReference type="NCBI Taxonomy" id="5759"/>
    <lineage>
        <taxon>Eukaryota</taxon>
        <taxon>Amoebozoa</taxon>
        <taxon>Evosea</taxon>
        <taxon>Archamoebae</taxon>
        <taxon>Mastigamoebida</taxon>
        <taxon>Entamoebidae</taxon>
        <taxon>Entamoeba</taxon>
    </lineage>
</organism>
<dbReference type="OMA" id="QRIMIEM"/>
<dbReference type="VEuPathDB" id="AmoebaDB:EHI8A_077420"/>
<dbReference type="VEuPathDB" id="AmoebaDB:EHI7A_073330"/>
<dbReference type="VEuPathDB" id="AmoebaDB:KM1_037390"/>
<dbReference type="VEuPathDB" id="AmoebaDB:EHI5A_030740"/>
<evidence type="ECO:0000313" key="2">
    <source>
        <dbReference type="Proteomes" id="UP000078387"/>
    </source>
</evidence>
<reference evidence="1 2" key="1">
    <citation type="submission" date="2016-05" db="EMBL/GenBank/DDBJ databases">
        <title>First whole genome sequencing of Entamoeba histolytica HM1:IMSS-clone-6.</title>
        <authorList>
            <person name="Mukherjee Avik.K."/>
            <person name="Izumyama S."/>
            <person name="Nakada-Tsukui K."/>
            <person name="Nozaki T."/>
        </authorList>
    </citation>
    <scope>NUCLEOTIDE SEQUENCE [LARGE SCALE GENOMIC DNA]</scope>
    <source>
        <strain evidence="1 2">HM1:IMSS clone 6</strain>
    </source>
</reference>
<dbReference type="VEuPathDB" id="AmoebaDB:EHI_124340"/>
<dbReference type="Proteomes" id="UP000078387">
    <property type="component" value="Unassembled WGS sequence"/>
</dbReference>
<dbReference type="AlphaFoldDB" id="A0A5K1UIQ2"/>
<comment type="caution">
    <text evidence="1">The sequence shown here is derived from an EMBL/GenBank/DDBJ whole genome shotgun (WGS) entry which is preliminary data.</text>
</comment>
<proteinExistence type="predicted"/>
<dbReference type="EMBL" id="BDEQ01000001">
    <property type="protein sequence ID" value="GAT94264.1"/>
    <property type="molecule type" value="Genomic_DNA"/>
</dbReference>
<evidence type="ECO:0000313" key="1">
    <source>
        <dbReference type="EMBL" id="GAT94264.1"/>
    </source>
</evidence>
<accession>A0A5K1UIQ2</accession>
<name>A0A5K1UIQ2_ENTHI</name>
<sequence>MSDVHINIPINQLTANNTLKKSISKLIICNSLDFTSKDFHLVLEYCKSDTRYVHTTFEYMMNELDKAKCISYFELFVFLFDKSKTMKQLMYPRIHKIFSKAFSISSVKERAIELLKQLDKKYGESYPSIRIELNTPTFCQTEKDIEQHNVFVEKTNESEYQIILKRIDNWKIQCNELKKQWYYTMEQILPQYYNKKQEYHGEPLNCSWGVTIELCQTPYEVWCKYGGATNQRIIIDMKTLKEKIISLRGSIWNGYISFVLVQSKLKEKSTDEQELYKEKYKEVVNMIDCLDEILYKARELKI</sequence>
<protein>
    <submittedName>
        <fullName evidence="1">Uncharacterized protein</fullName>
    </submittedName>
</protein>